<evidence type="ECO:0000256" key="14">
    <source>
        <dbReference type="ARBA" id="ARBA00049057"/>
    </source>
</evidence>
<comment type="caution">
    <text evidence="18">The sequence shown here is derived from an EMBL/GenBank/DDBJ whole genome shotgun (WGS) entry which is preliminary data.</text>
</comment>
<dbReference type="HAMAP" id="MF_00741">
    <property type="entry name" value="AIRS"/>
    <property type="match status" value="1"/>
</dbReference>
<dbReference type="GO" id="GO:0005829">
    <property type="term" value="C:cytosol"/>
    <property type="evidence" value="ECO:0007669"/>
    <property type="project" value="TreeGrafter"/>
</dbReference>
<dbReference type="SUPFAM" id="SSF56042">
    <property type="entry name" value="PurM C-terminal domain-like"/>
    <property type="match status" value="1"/>
</dbReference>
<dbReference type="Pfam" id="PF02769">
    <property type="entry name" value="AIRS_C"/>
    <property type="match status" value="1"/>
</dbReference>
<evidence type="ECO:0000256" key="2">
    <source>
        <dbReference type="ARBA" id="ARBA00004686"/>
    </source>
</evidence>
<comment type="similarity">
    <text evidence="3 15">Belongs to the AIR synthase family.</text>
</comment>
<dbReference type="FunFam" id="3.90.650.10:FF:000011">
    <property type="entry name" value="Phosphoribosylformylglycinamidine cyclo-ligase"/>
    <property type="match status" value="1"/>
</dbReference>
<evidence type="ECO:0000256" key="10">
    <source>
        <dbReference type="ARBA" id="ARBA00022840"/>
    </source>
</evidence>
<gene>
    <name evidence="15" type="primary">purM</name>
    <name evidence="18" type="ORF">E3U55_12865</name>
</gene>
<evidence type="ECO:0000256" key="6">
    <source>
        <dbReference type="ARBA" id="ARBA00022490"/>
    </source>
</evidence>
<comment type="pathway">
    <text evidence="2 15">Purine metabolism; IMP biosynthesis via de novo pathway; 5-amino-1-(5-phospho-D-ribosyl)imidazole from N(2)-formyl-N(1)-(5-phospho-D-ribosyl)glycinamide: step 2/2.</text>
</comment>
<dbReference type="InterPro" id="IPR010918">
    <property type="entry name" value="PurM-like_C_dom"/>
</dbReference>
<feature type="domain" description="PurM-like N-terminal" evidence="16">
    <location>
        <begin position="56"/>
        <end position="160"/>
    </location>
</feature>
<evidence type="ECO:0000256" key="3">
    <source>
        <dbReference type="ARBA" id="ARBA00010280"/>
    </source>
</evidence>
<sequence>MSEAYKQAGVNIKAGYEAVDRMKSHVDRTKRLGVMGTLGSFGGMFDLSQLKYDEPVLISGADGVGTKLKLAFNLGLHDTVGIDAVAMCVNDIVVQGAEPLYFLDYIGLGEADPKKVEQIVKGISDGCEDAGCALIGGETAEMPGIYEDDEYDLAGFAVGACEKSEIITGDSIQEGDILIGLPSSGVHSNGFSLVRKIISDAGLDIKKMYEPFDRSLGEVLLTSTRIYVKDVLKVKDHGLLKGAAHITGGGFYENIPRMLPEGLTATIDVGKFPRPTIFEFLQQKGQLTQQDMYGVFNMGIGMVLAVEPDQAETVIELLDEAYVIGSIQRGNELKIVGEVI</sequence>
<dbReference type="NCBIfam" id="TIGR00878">
    <property type="entry name" value="purM"/>
    <property type="match status" value="1"/>
</dbReference>
<evidence type="ECO:0000256" key="15">
    <source>
        <dbReference type="HAMAP-Rule" id="MF_00741"/>
    </source>
</evidence>
<keyword evidence="7 15" id="KW-0436">Ligase</keyword>
<dbReference type="SUPFAM" id="SSF55326">
    <property type="entry name" value="PurM N-terminal domain-like"/>
    <property type="match status" value="1"/>
</dbReference>
<dbReference type="CDD" id="cd02196">
    <property type="entry name" value="PurM"/>
    <property type="match status" value="1"/>
</dbReference>
<dbReference type="UniPathway" id="UPA00074">
    <property type="reaction ID" value="UER00129"/>
</dbReference>
<name>A0A4Y8IGW0_9BACI</name>
<evidence type="ECO:0000256" key="5">
    <source>
        <dbReference type="ARBA" id="ARBA00020367"/>
    </source>
</evidence>
<dbReference type="GO" id="GO:0004637">
    <property type="term" value="F:phosphoribosylamine-glycine ligase activity"/>
    <property type="evidence" value="ECO:0007669"/>
    <property type="project" value="TreeGrafter"/>
</dbReference>
<dbReference type="GO" id="GO:0046084">
    <property type="term" value="P:adenine biosynthetic process"/>
    <property type="evidence" value="ECO:0007669"/>
    <property type="project" value="TreeGrafter"/>
</dbReference>
<keyword evidence="19" id="KW-1185">Reference proteome</keyword>
<dbReference type="PANTHER" id="PTHR10520">
    <property type="entry name" value="TRIFUNCTIONAL PURINE BIOSYNTHETIC PROTEIN ADENOSINE-3-RELATED"/>
    <property type="match status" value="1"/>
</dbReference>
<dbReference type="Gene3D" id="3.90.650.10">
    <property type="entry name" value="PurM-like C-terminal domain"/>
    <property type="match status" value="1"/>
</dbReference>
<proteinExistence type="inferred from homology"/>
<dbReference type="Proteomes" id="UP000297975">
    <property type="component" value="Unassembled WGS sequence"/>
</dbReference>
<dbReference type="GO" id="GO:0004641">
    <property type="term" value="F:phosphoribosylformylglycinamidine cyclo-ligase activity"/>
    <property type="evidence" value="ECO:0007669"/>
    <property type="project" value="UniProtKB-UniRule"/>
</dbReference>
<evidence type="ECO:0000256" key="12">
    <source>
        <dbReference type="ARBA" id="ARBA00032931"/>
    </source>
</evidence>
<evidence type="ECO:0000313" key="18">
    <source>
        <dbReference type="EMBL" id="TFB14687.1"/>
    </source>
</evidence>
<evidence type="ECO:0000256" key="4">
    <source>
        <dbReference type="ARBA" id="ARBA00013047"/>
    </source>
</evidence>
<keyword evidence="10 15" id="KW-0067">ATP-binding</keyword>
<evidence type="ECO:0000256" key="7">
    <source>
        <dbReference type="ARBA" id="ARBA00022598"/>
    </source>
</evidence>
<keyword evidence="8 15" id="KW-0547">Nucleotide-binding</keyword>
<dbReference type="EC" id="6.3.3.1" evidence="4 15"/>
<evidence type="ECO:0000256" key="13">
    <source>
        <dbReference type="ARBA" id="ARBA00033093"/>
    </source>
</evidence>
<protein>
    <recommendedName>
        <fullName evidence="5 15">Phosphoribosylformylglycinamidine cyclo-ligase</fullName>
        <ecNumber evidence="4 15">6.3.3.1</ecNumber>
    </recommendedName>
    <alternativeName>
        <fullName evidence="12 15">AIR synthase</fullName>
    </alternativeName>
    <alternativeName>
        <fullName evidence="13 15">AIRS</fullName>
    </alternativeName>
    <alternativeName>
        <fullName evidence="11 15">Phosphoribosyl-aminoimidazole synthetase</fullName>
    </alternativeName>
</protein>
<comment type="subcellular location">
    <subcellularLocation>
        <location evidence="1 15">Cytoplasm</location>
    </subcellularLocation>
</comment>
<dbReference type="PANTHER" id="PTHR10520:SF12">
    <property type="entry name" value="TRIFUNCTIONAL PURINE BIOSYNTHETIC PROTEIN ADENOSINE-3"/>
    <property type="match status" value="1"/>
</dbReference>
<dbReference type="InterPro" id="IPR004733">
    <property type="entry name" value="PurM_cligase"/>
</dbReference>
<evidence type="ECO:0000256" key="11">
    <source>
        <dbReference type="ARBA" id="ARBA00031908"/>
    </source>
</evidence>
<evidence type="ECO:0000256" key="9">
    <source>
        <dbReference type="ARBA" id="ARBA00022755"/>
    </source>
</evidence>
<dbReference type="InterPro" id="IPR016188">
    <property type="entry name" value="PurM-like_N"/>
</dbReference>
<dbReference type="GO" id="GO:0005524">
    <property type="term" value="F:ATP binding"/>
    <property type="evidence" value="ECO:0007669"/>
    <property type="project" value="UniProtKB-KW"/>
</dbReference>
<evidence type="ECO:0000313" key="19">
    <source>
        <dbReference type="Proteomes" id="UP000297975"/>
    </source>
</evidence>
<evidence type="ECO:0000256" key="1">
    <source>
        <dbReference type="ARBA" id="ARBA00004496"/>
    </source>
</evidence>
<accession>A0A4Y8IGW0</accession>
<dbReference type="InterPro" id="IPR036676">
    <property type="entry name" value="PurM-like_C_sf"/>
</dbReference>
<evidence type="ECO:0000259" key="16">
    <source>
        <dbReference type="Pfam" id="PF00586"/>
    </source>
</evidence>
<evidence type="ECO:0000259" key="17">
    <source>
        <dbReference type="Pfam" id="PF02769"/>
    </source>
</evidence>
<dbReference type="Gene3D" id="3.30.1330.10">
    <property type="entry name" value="PurM-like, N-terminal domain"/>
    <property type="match status" value="1"/>
</dbReference>
<evidence type="ECO:0000256" key="8">
    <source>
        <dbReference type="ARBA" id="ARBA00022741"/>
    </source>
</evidence>
<dbReference type="InterPro" id="IPR036921">
    <property type="entry name" value="PurM-like_N_sf"/>
</dbReference>
<comment type="catalytic activity">
    <reaction evidence="14 15">
        <text>2-formamido-N(1)-(5-O-phospho-beta-D-ribosyl)acetamidine + ATP = 5-amino-1-(5-phospho-beta-D-ribosyl)imidazole + ADP + phosphate + H(+)</text>
        <dbReference type="Rhea" id="RHEA:23032"/>
        <dbReference type="ChEBI" id="CHEBI:15378"/>
        <dbReference type="ChEBI" id="CHEBI:30616"/>
        <dbReference type="ChEBI" id="CHEBI:43474"/>
        <dbReference type="ChEBI" id="CHEBI:137981"/>
        <dbReference type="ChEBI" id="CHEBI:147287"/>
        <dbReference type="ChEBI" id="CHEBI:456216"/>
        <dbReference type="EC" id="6.3.3.1"/>
    </reaction>
</comment>
<dbReference type="Pfam" id="PF00586">
    <property type="entry name" value="AIRS"/>
    <property type="match status" value="1"/>
</dbReference>
<keyword evidence="6 15" id="KW-0963">Cytoplasm</keyword>
<dbReference type="GO" id="GO:0006189">
    <property type="term" value="P:'de novo' IMP biosynthetic process"/>
    <property type="evidence" value="ECO:0007669"/>
    <property type="project" value="UniProtKB-UniRule"/>
</dbReference>
<dbReference type="EMBL" id="SOPW01000015">
    <property type="protein sequence ID" value="TFB14687.1"/>
    <property type="molecule type" value="Genomic_DNA"/>
</dbReference>
<keyword evidence="9 15" id="KW-0658">Purine biosynthesis</keyword>
<dbReference type="FunFam" id="3.30.1330.10:FF:000001">
    <property type="entry name" value="Phosphoribosylformylglycinamidine cyclo-ligase"/>
    <property type="match status" value="1"/>
</dbReference>
<dbReference type="OrthoDB" id="9802507at2"/>
<dbReference type="RefSeq" id="WP_134340883.1">
    <property type="nucleotide sequence ID" value="NZ_SOPW01000015.1"/>
</dbReference>
<reference evidence="18 19" key="1">
    <citation type="submission" date="2019-03" db="EMBL/GenBank/DDBJ databases">
        <authorList>
            <person name="He R.-H."/>
        </authorList>
    </citation>
    <scope>NUCLEOTIDE SEQUENCE [LARGE SCALE GENOMIC DNA]</scope>
    <source>
        <strain evidence="19">SH 714</strain>
    </source>
</reference>
<feature type="domain" description="PurM-like C-terminal" evidence="17">
    <location>
        <begin position="173"/>
        <end position="336"/>
    </location>
</feature>
<organism evidence="18 19">
    <name type="scientific">Filobacillus milosensis</name>
    <dbReference type="NCBI Taxonomy" id="94137"/>
    <lineage>
        <taxon>Bacteria</taxon>
        <taxon>Bacillati</taxon>
        <taxon>Bacillota</taxon>
        <taxon>Bacilli</taxon>
        <taxon>Bacillales</taxon>
        <taxon>Bacillaceae</taxon>
        <taxon>Filobacillus</taxon>
    </lineage>
</organism>
<dbReference type="AlphaFoldDB" id="A0A4Y8IGW0"/>